<sequence length="117" mass="12965">MGGNLIAPKLTQTAKSVTVLPCNCRCFLYPDCIAETGLFRNHIPFILEAGKRLAQVVRDPSLSRSGVYWSWNGTTSSFKNQLSKEVSDAEKAQLWEVSKKLAGLAMLWLVSPSKSYI</sequence>
<comment type="caution">
    <text evidence="3">The sequence shown here is derived from an EMBL/GenBank/DDBJ whole genome shotgun (WGS) entry which is preliminary data.</text>
</comment>
<protein>
    <submittedName>
        <fullName evidence="3">Protochlorophyllide reductase C, chloroplastic</fullName>
    </submittedName>
</protein>
<reference evidence="4" key="2">
    <citation type="journal article" date="2017" name="J. Anim. Genet.">
        <title>Multiple reference genome sequences of hot pepper reveal the massive evolution of plant disease resistance genes by retroduplication.</title>
        <authorList>
            <person name="Kim S."/>
            <person name="Park J."/>
            <person name="Yeom S.-I."/>
            <person name="Kim Y.-M."/>
            <person name="Seo E."/>
            <person name="Kim K.-T."/>
            <person name="Kim M.-S."/>
            <person name="Lee J.M."/>
            <person name="Cheong K."/>
            <person name="Shin H.-S."/>
            <person name="Kim S.-B."/>
            <person name="Han K."/>
            <person name="Lee J."/>
            <person name="Park M."/>
            <person name="Lee H.-A."/>
            <person name="Lee H.-Y."/>
            <person name="Lee Y."/>
            <person name="Oh S."/>
            <person name="Lee J.H."/>
            <person name="Choi E."/>
            <person name="Choi E."/>
            <person name="Lee S.E."/>
            <person name="Jeon J."/>
            <person name="Kim H."/>
            <person name="Choi G."/>
            <person name="Song H."/>
            <person name="Lee J."/>
            <person name="Lee S.-C."/>
            <person name="Kwon J.-K."/>
            <person name="Lee H.-Y."/>
            <person name="Koo N."/>
            <person name="Hong Y."/>
            <person name="Kim R.W."/>
            <person name="Kang W.-H."/>
            <person name="Huh J.H."/>
            <person name="Kang B.-C."/>
            <person name="Yang T.-J."/>
            <person name="Lee Y.-H."/>
            <person name="Bennetzen J.L."/>
            <person name="Choi D."/>
        </authorList>
    </citation>
    <scope>NUCLEOTIDE SEQUENCE [LARGE SCALE GENOMIC DNA]</scope>
    <source>
        <strain evidence="4">cv. PBC81</strain>
    </source>
</reference>
<accession>A0A2G2V1P5</accession>
<keyword evidence="1" id="KW-0521">NADP</keyword>
<dbReference type="PANTHER" id="PTHR44419">
    <property type="entry name" value="PROTOCHLOROPHYLLIDE REDUCTASE C, CHLOROPLASTIC"/>
    <property type="match status" value="1"/>
</dbReference>
<evidence type="ECO:0000256" key="1">
    <source>
        <dbReference type="ARBA" id="ARBA00022857"/>
    </source>
</evidence>
<dbReference type="OrthoDB" id="191139at2759"/>
<dbReference type="PANTHER" id="PTHR44419:SF22">
    <property type="entry name" value="NADPH-PROTOCHLOROPHYLLIDE OXIDOREDUCTASE"/>
    <property type="match status" value="1"/>
</dbReference>
<keyword evidence="2" id="KW-0560">Oxidoreductase</keyword>
<evidence type="ECO:0000313" key="4">
    <source>
        <dbReference type="Proteomes" id="UP000224567"/>
    </source>
</evidence>
<proteinExistence type="predicted"/>
<evidence type="ECO:0000256" key="2">
    <source>
        <dbReference type="ARBA" id="ARBA00023002"/>
    </source>
</evidence>
<dbReference type="EMBL" id="MLFT02000588">
    <property type="protein sequence ID" value="PHT26931.1"/>
    <property type="molecule type" value="Genomic_DNA"/>
</dbReference>
<dbReference type="AlphaFoldDB" id="A0A2G2V1P5"/>
<dbReference type="InterPro" id="IPR005979">
    <property type="entry name" value="Prochl_reduct"/>
</dbReference>
<dbReference type="STRING" id="33114.A0A2G2V1P5"/>
<name>A0A2G2V1P5_CAPBA</name>
<organism evidence="3 4">
    <name type="scientific">Capsicum baccatum</name>
    <name type="common">Peruvian pepper</name>
    <dbReference type="NCBI Taxonomy" id="33114"/>
    <lineage>
        <taxon>Eukaryota</taxon>
        <taxon>Viridiplantae</taxon>
        <taxon>Streptophyta</taxon>
        <taxon>Embryophyta</taxon>
        <taxon>Tracheophyta</taxon>
        <taxon>Spermatophyta</taxon>
        <taxon>Magnoliopsida</taxon>
        <taxon>eudicotyledons</taxon>
        <taxon>Gunneridae</taxon>
        <taxon>Pentapetalae</taxon>
        <taxon>asterids</taxon>
        <taxon>lamiids</taxon>
        <taxon>Solanales</taxon>
        <taxon>Solanaceae</taxon>
        <taxon>Solanoideae</taxon>
        <taxon>Capsiceae</taxon>
        <taxon>Capsicum</taxon>
    </lineage>
</organism>
<dbReference type="Proteomes" id="UP000224567">
    <property type="component" value="Unassembled WGS sequence"/>
</dbReference>
<gene>
    <name evidence="3" type="ORF">CQW23_33462</name>
</gene>
<reference evidence="3 4" key="1">
    <citation type="journal article" date="2017" name="Genome Biol.">
        <title>New reference genome sequences of hot pepper reveal the massive evolution of plant disease-resistance genes by retroduplication.</title>
        <authorList>
            <person name="Kim S."/>
            <person name="Park J."/>
            <person name="Yeom S.I."/>
            <person name="Kim Y.M."/>
            <person name="Seo E."/>
            <person name="Kim K.T."/>
            <person name="Kim M.S."/>
            <person name="Lee J.M."/>
            <person name="Cheong K."/>
            <person name="Shin H.S."/>
            <person name="Kim S.B."/>
            <person name="Han K."/>
            <person name="Lee J."/>
            <person name="Park M."/>
            <person name="Lee H.A."/>
            <person name="Lee H.Y."/>
            <person name="Lee Y."/>
            <person name="Oh S."/>
            <person name="Lee J.H."/>
            <person name="Choi E."/>
            <person name="Choi E."/>
            <person name="Lee S.E."/>
            <person name="Jeon J."/>
            <person name="Kim H."/>
            <person name="Choi G."/>
            <person name="Song H."/>
            <person name="Lee J."/>
            <person name="Lee S.C."/>
            <person name="Kwon J.K."/>
            <person name="Lee H.Y."/>
            <person name="Koo N."/>
            <person name="Hong Y."/>
            <person name="Kim R.W."/>
            <person name="Kang W.H."/>
            <person name="Huh J.H."/>
            <person name="Kang B.C."/>
            <person name="Yang T.J."/>
            <person name="Lee Y.H."/>
            <person name="Bennetzen J.L."/>
            <person name="Choi D."/>
        </authorList>
    </citation>
    <scope>NUCLEOTIDE SEQUENCE [LARGE SCALE GENOMIC DNA]</scope>
    <source>
        <strain evidence="4">cv. PBC81</strain>
    </source>
</reference>
<evidence type="ECO:0000313" key="3">
    <source>
        <dbReference type="EMBL" id="PHT26931.1"/>
    </source>
</evidence>
<keyword evidence="4" id="KW-1185">Reference proteome</keyword>
<dbReference type="GO" id="GO:0016630">
    <property type="term" value="F:protochlorophyllide reductase activity"/>
    <property type="evidence" value="ECO:0007669"/>
    <property type="project" value="InterPro"/>
</dbReference>